<proteinExistence type="predicted"/>
<reference evidence="1" key="1">
    <citation type="submission" date="2013-08" db="EMBL/GenBank/DDBJ databases">
        <title>Gene expansion shapes genome architecture in the human pathogen Lichtheimia corymbifera: an evolutionary genomics analysis in the ancient terrestrial Mucorales (Mucoromycotina).</title>
        <authorList>
            <person name="Schwartze V.U."/>
            <person name="Winter S."/>
            <person name="Shelest E."/>
            <person name="Marcet-Houben M."/>
            <person name="Horn F."/>
            <person name="Wehner S."/>
            <person name="Hoffmann K."/>
            <person name="Riege K."/>
            <person name="Sammeth M."/>
            <person name="Nowrousian M."/>
            <person name="Valiante V."/>
            <person name="Linde J."/>
            <person name="Jacobsen I.D."/>
            <person name="Marz M."/>
            <person name="Brakhage A.A."/>
            <person name="Gabaldon T."/>
            <person name="Bocker S."/>
            <person name="Voigt K."/>
        </authorList>
    </citation>
    <scope>NUCLEOTIDE SEQUENCE [LARGE SCALE GENOMIC DNA]</scope>
    <source>
        <strain evidence="1">FSU 9682</strain>
    </source>
</reference>
<accession>A0A068SDK1</accession>
<comment type="caution">
    <text evidence="1">The sequence shown here is derived from an EMBL/GenBank/DDBJ whole genome shotgun (WGS) entry which is preliminary data.</text>
</comment>
<dbReference type="VEuPathDB" id="FungiDB:LCOR_11233.1"/>
<organism evidence="1 2">
    <name type="scientific">Lichtheimia corymbifera JMRC:FSU:9682</name>
    <dbReference type="NCBI Taxonomy" id="1263082"/>
    <lineage>
        <taxon>Eukaryota</taxon>
        <taxon>Fungi</taxon>
        <taxon>Fungi incertae sedis</taxon>
        <taxon>Mucoromycota</taxon>
        <taxon>Mucoromycotina</taxon>
        <taxon>Mucoromycetes</taxon>
        <taxon>Mucorales</taxon>
        <taxon>Lichtheimiaceae</taxon>
        <taxon>Lichtheimia</taxon>
    </lineage>
</organism>
<protein>
    <submittedName>
        <fullName evidence="1">Uncharacterized protein</fullName>
    </submittedName>
</protein>
<sequence>MIRPFIKSYMVDVEDRTLMSPRNITITSTQYSKMLDHFISSIHHDNNSHAHSHINKAVVTNTIIRPSFLLVCIPWPLLTSLFYHLKCSLLPNDVWLCSLMDPSLW</sequence>
<name>A0A068SDK1_9FUNG</name>
<gene>
    <name evidence="1" type="ORF">LCOR_11233.1</name>
</gene>
<dbReference type="EMBL" id="CBTN010000093">
    <property type="protein sequence ID" value="CDH60448.1"/>
    <property type="molecule type" value="Genomic_DNA"/>
</dbReference>
<dbReference type="AlphaFoldDB" id="A0A068SDK1"/>
<keyword evidence="2" id="KW-1185">Reference proteome</keyword>
<evidence type="ECO:0000313" key="1">
    <source>
        <dbReference type="EMBL" id="CDH60448.1"/>
    </source>
</evidence>
<evidence type="ECO:0000313" key="2">
    <source>
        <dbReference type="Proteomes" id="UP000027586"/>
    </source>
</evidence>
<dbReference type="Proteomes" id="UP000027586">
    <property type="component" value="Unassembled WGS sequence"/>
</dbReference>
<dbReference type="OrthoDB" id="10456421at2759"/>